<dbReference type="EMBL" id="BGZK01001886">
    <property type="protein sequence ID" value="GBP87803.1"/>
    <property type="molecule type" value="Genomic_DNA"/>
</dbReference>
<keyword evidence="2" id="KW-1185">Reference proteome</keyword>
<dbReference type="AlphaFoldDB" id="A0A4C1ZKU1"/>
<proteinExistence type="predicted"/>
<dbReference type="Proteomes" id="UP000299102">
    <property type="component" value="Unassembled WGS sequence"/>
</dbReference>
<gene>
    <name evidence="1" type="ORF">EVAR_65866_1</name>
</gene>
<evidence type="ECO:0000313" key="1">
    <source>
        <dbReference type="EMBL" id="GBP87803.1"/>
    </source>
</evidence>
<organism evidence="1 2">
    <name type="scientific">Eumeta variegata</name>
    <name type="common">Bagworm moth</name>
    <name type="synonym">Eumeta japonica</name>
    <dbReference type="NCBI Taxonomy" id="151549"/>
    <lineage>
        <taxon>Eukaryota</taxon>
        <taxon>Metazoa</taxon>
        <taxon>Ecdysozoa</taxon>
        <taxon>Arthropoda</taxon>
        <taxon>Hexapoda</taxon>
        <taxon>Insecta</taxon>
        <taxon>Pterygota</taxon>
        <taxon>Neoptera</taxon>
        <taxon>Endopterygota</taxon>
        <taxon>Lepidoptera</taxon>
        <taxon>Glossata</taxon>
        <taxon>Ditrysia</taxon>
        <taxon>Tineoidea</taxon>
        <taxon>Psychidae</taxon>
        <taxon>Oiketicinae</taxon>
        <taxon>Eumeta</taxon>
    </lineage>
</organism>
<accession>A0A4C1ZKU1</accession>
<protein>
    <submittedName>
        <fullName evidence="1">Uncharacterized protein</fullName>
    </submittedName>
</protein>
<reference evidence="1 2" key="1">
    <citation type="journal article" date="2019" name="Commun. Biol.">
        <title>The bagworm genome reveals a unique fibroin gene that provides high tensile strength.</title>
        <authorList>
            <person name="Kono N."/>
            <person name="Nakamura H."/>
            <person name="Ohtoshi R."/>
            <person name="Tomita M."/>
            <person name="Numata K."/>
            <person name="Arakawa K."/>
        </authorList>
    </citation>
    <scope>NUCLEOTIDE SEQUENCE [LARGE SCALE GENOMIC DNA]</scope>
</reference>
<sequence>MVRGKGRVNDRYCHSLDEMQQRKLLLNVRTLYECGISPDLPAHFFAAARCGWLDDNFDEKVTVRPLGEITIRIGRSAIAFESSNLRHYGRSRSVLVQRGPAFGEVEGLQSDGRGARLRRVALMTAAAAAC</sequence>
<evidence type="ECO:0000313" key="2">
    <source>
        <dbReference type="Proteomes" id="UP000299102"/>
    </source>
</evidence>
<comment type="caution">
    <text evidence="1">The sequence shown here is derived from an EMBL/GenBank/DDBJ whole genome shotgun (WGS) entry which is preliminary data.</text>
</comment>
<name>A0A4C1ZKU1_EUMVA</name>